<dbReference type="EMBL" id="JEMY01000039">
    <property type="protein sequence ID" value="EXI86908.1"/>
    <property type="molecule type" value="Genomic_DNA"/>
</dbReference>
<accession>A0A011NW21</accession>
<organism evidence="1 2">
    <name type="scientific">Accumulibacter regalis</name>
    <dbReference type="NCBI Taxonomy" id="522306"/>
    <lineage>
        <taxon>Bacteria</taxon>
        <taxon>Pseudomonadati</taxon>
        <taxon>Pseudomonadota</taxon>
        <taxon>Betaproteobacteria</taxon>
        <taxon>Candidatus Accumulibacter</taxon>
    </lineage>
</organism>
<evidence type="ECO:0000313" key="2">
    <source>
        <dbReference type="Proteomes" id="UP000022141"/>
    </source>
</evidence>
<dbReference type="STRING" id="1454004.AW11_02901"/>
<evidence type="ECO:0000313" key="1">
    <source>
        <dbReference type="EMBL" id="EXI86908.1"/>
    </source>
</evidence>
<dbReference type="eggNOG" id="COG3311">
    <property type="taxonomic scope" value="Bacteria"/>
</dbReference>
<comment type="caution">
    <text evidence="1">The sequence shown here is derived from an EMBL/GenBank/DDBJ whole genome shotgun (WGS) entry which is preliminary data.</text>
</comment>
<protein>
    <submittedName>
        <fullName evidence="1">Transcriptional regulator</fullName>
    </submittedName>
</protein>
<reference evidence="1" key="1">
    <citation type="submission" date="2014-02" db="EMBL/GenBank/DDBJ databases">
        <title>Expanding our view of genomic diversity in Candidatus Accumulibacter clades.</title>
        <authorList>
            <person name="Skennerton C.T."/>
            <person name="Barr J.J."/>
            <person name="Slater F.R."/>
            <person name="Bond P.L."/>
            <person name="Tyson G.W."/>
        </authorList>
    </citation>
    <scope>NUCLEOTIDE SEQUENCE [LARGE SCALE GENOMIC DNA]</scope>
</reference>
<name>A0A011NW21_ACCRE</name>
<dbReference type="Proteomes" id="UP000022141">
    <property type="component" value="Unassembled WGS sequence"/>
</dbReference>
<gene>
    <name evidence="1" type="ORF">AW11_02901</name>
</gene>
<keyword evidence="2" id="KW-1185">Reference proteome</keyword>
<sequence>MEYTFTLKYQLTEQDANHDELVERLGAAGCDDALVGTGQPGRIALEFVREADSAQEALMSALADVKRAIPSAKLIEAAPDFVGLTNVADVVGVTRQNMRKLMVSHATTFPTPVHEGRASIWHLAEVMSWLQARGTYKVEASMLEVALSAMQVNLAKEVEVRQLQPKVRRDLRTLFA</sequence>
<dbReference type="PATRIC" id="fig|1454004.3.peg.2994"/>
<proteinExistence type="predicted"/>
<dbReference type="AlphaFoldDB" id="A0A011NW21"/>